<feature type="compositionally biased region" description="Polar residues" evidence="1">
    <location>
        <begin position="22"/>
        <end position="34"/>
    </location>
</feature>
<reference evidence="3" key="1">
    <citation type="journal article" date="2012" name="Nature">
        <title>A physical, genetic and functional sequence assembly of the barley genome.</title>
        <authorList>
            <consortium name="The International Barley Genome Sequencing Consortium"/>
            <person name="Mayer K.F."/>
            <person name="Waugh R."/>
            <person name="Brown J.W."/>
            <person name="Schulman A."/>
            <person name="Langridge P."/>
            <person name="Platzer M."/>
            <person name="Fincher G.B."/>
            <person name="Muehlbauer G.J."/>
            <person name="Sato K."/>
            <person name="Close T.J."/>
            <person name="Wise R.P."/>
            <person name="Stein N."/>
        </authorList>
    </citation>
    <scope>NUCLEOTIDE SEQUENCE [LARGE SCALE GENOMIC DNA]</scope>
    <source>
        <strain evidence="3">cv. Morex</strain>
    </source>
</reference>
<dbReference type="AlphaFoldDB" id="A0A8I6XYV9"/>
<dbReference type="Gramene" id="HORVU.MOREX.r2.5HG0438330.1">
    <property type="protein sequence ID" value="HORVU.MOREX.r2.5HG0438330.1.CDS.1"/>
    <property type="gene ID" value="HORVU.MOREX.r2.5HG0438330"/>
</dbReference>
<evidence type="ECO:0000313" key="2">
    <source>
        <dbReference type="EnsemblPlants" id="HORVU.MOREX.r3.5HG0527010.1.CDS1"/>
    </source>
</evidence>
<evidence type="ECO:0000313" key="3">
    <source>
        <dbReference type="Proteomes" id="UP000011116"/>
    </source>
</evidence>
<keyword evidence="3" id="KW-1185">Reference proteome</keyword>
<evidence type="ECO:0000256" key="1">
    <source>
        <dbReference type="SAM" id="MobiDB-lite"/>
    </source>
</evidence>
<feature type="region of interest" description="Disordered" evidence="1">
    <location>
        <begin position="101"/>
        <end position="140"/>
    </location>
</feature>
<dbReference type="Proteomes" id="UP000011116">
    <property type="component" value="Chromosome 5H"/>
</dbReference>
<protein>
    <submittedName>
        <fullName evidence="2">Uncharacterized protein</fullName>
    </submittedName>
</protein>
<reference evidence="2" key="2">
    <citation type="submission" date="2020-10" db="EMBL/GenBank/DDBJ databases">
        <authorList>
            <person name="Scholz U."/>
            <person name="Mascher M."/>
            <person name="Fiebig A."/>
        </authorList>
    </citation>
    <scope>NUCLEOTIDE SEQUENCE [LARGE SCALE GENOMIC DNA]</scope>
    <source>
        <strain evidence="2">cv. Morex</strain>
    </source>
</reference>
<dbReference type="EnsemblPlants" id="HORVU.MOREX.r3.5HG0527010.1">
    <property type="protein sequence ID" value="HORVU.MOREX.r3.5HG0527010.1.CDS1"/>
    <property type="gene ID" value="HORVU.MOREX.r3.5HG0527010"/>
</dbReference>
<feature type="compositionally biased region" description="Low complexity" evidence="1">
    <location>
        <begin position="120"/>
        <end position="131"/>
    </location>
</feature>
<name>A0A8I6XYV9_HORVV</name>
<dbReference type="Gramene" id="HORVU.MOREX.r3.5HG0527010.1">
    <property type="protein sequence ID" value="HORVU.MOREX.r3.5HG0527010.1.CDS1"/>
    <property type="gene ID" value="HORVU.MOREX.r3.5HG0527010"/>
</dbReference>
<feature type="compositionally biased region" description="Acidic residues" evidence="1">
    <location>
        <begin position="107"/>
        <end position="119"/>
    </location>
</feature>
<sequence>MAAMETGEVVKATSPADDMKSGGSQDQELQSSPAKVSPAEEEEEELFARSLYYDIWMRLVVAHYIRKLKLDMEKDIWIHGSLLRDNAGESDWLRRSVSDSLMARESEPDDDDDDDDDDGSTAADVDAAAAGSEDEDDEKQQNMTLWEFRDMYAKASDVDRRMEEFNEIMWVHFDPDLEDPETRAATVERLWRRLEKELDDRADAVVSGAFNYSFESLAPSHQ</sequence>
<proteinExistence type="predicted"/>
<organism evidence="2 3">
    <name type="scientific">Hordeum vulgare subsp. vulgare</name>
    <name type="common">Domesticated barley</name>
    <dbReference type="NCBI Taxonomy" id="112509"/>
    <lineage>
        <taxon>Eukaryota</taxon>
        <taxon>Viridiplantae</taxon>
        <taxon>Streptophyta</taxon>
        <taxon>Embryophyta</taxon>
        <taxon>Tracheophyta</taxon>
        <taxon>Spermatophyta</taxon>
        <taxon>Magnoliopsida</taxon>
        <taxon>Liliopsida</taxon>
        <taxon>Poales</taxon>
        <taxon>Poaceae</taxon>
        <taxon>BOP clade</taxon>
        <taxon>Pooideae</taxon>
        <taxon>Triticodae</taxon>
        <taxon>Triticeae</taxon>
        <taxon>Hordeinae</taxon>
        <taxon>Hordeum</taxon>
    </lineage>
</organism>
<feature type="region of interest" description="Disordered" evidence="1">
    <location>
        <begin position="1"/>
        <end position="41"/>
    </location>
</feature>
<reference evidence="2" key="3">
    <citation type="submission" date="2022-01" db="UniProtKB">
        <authorList>
            <consortium name="EnsemblPlants"/>
        </authorList>
    </citation>
    <scope>IDENTIFICATION</scope>
    <source>
        <strain evidence="2">subsp. vulgare</strain>
    </source>
</reference>
<accession>A0A8I6XYV9</accession>